<name>A0ABW2H7J4_9MICO</name>
<sequence length="102" mass="11279">MLITGTHTGLVGVKIVIDEIGRTSDDPSWIEYALVDIELSTIEMEAIPLGGLGGCIAFTLPRAGRYTVRVQGRNRPGHNEPEWDEVDPDLQERYILTLTSVE</sequence>
<reference evidence="2" key="1">
    <citation type="journal article" date="2019" name="Int. J. Syst. Evol. Microbiol.">
        <title>The Global Catalogue of Microorganisms (GCM) 10K type strain sequencing project: providing services to taxonomists for standard genome sequencing and annotation.</title>
        <authorList>
            <consortium name="The Broad Institute Genomics Platform"/>
            <consortium name="The Broad Institute Genome Sequencing Center for Infectious Disease"/>
            <person name="Wu L."/>
            <person name="Ma J."/>
        </authorList>
    </citation>
    <scope>NUCLEOTIDE SEQUENCE [LARGE SCALE GENOMIC DNA]</scope>
    <source>
        <strain evidence="2">CGMCC 1.15772</strain>
    </source>
</reference>
<comment type="caution">
    <text evidence="1">The sequence shown here is derived from an EMBL/GenBank/DDBJ whole genome shotgun (WGS) entry which is preliminary data.</text>
</comment>
<dbReference type="Proteomes" id="UP001596507">
    <property type="component" value="Unassembled WGS sequence"/>
</dbReference>
<proteinExistence type="predicted"/>
<gene>
    <name evidence="1" type="ORF">ACFQRL_00070</name>
</gene>
<dbReference type="EMBL" id="JBHTBE010000001">
    <property type="protein sequence ID" value="MFC7267343.1"/>
    <property type="molecule type" value="Genomic_DNA"/>
</dbReference>
<evidence type="ECO:0000313" key="2">
    <source>
        <dbReference type="Proteomes" id="UP001596507"/>
    </source>
</evidence>
<evidence type="ECO:0000313" key="1">
    <source>
        <dbReference type="EMBL" id="MFC7267343.1"/>
    </source>
</evidence>
<dbReference type="RefSeq" id="WP_262872298.1">
    <property type="nucleotide sequence ID" value="NZ_BAABKW010000008.1"/>
</dbReference>
<accession>A0ABW2H7J4</accession>
<keyword evidence="2" id="KW-1185">Reference proteome</keyword>
<organism evidence="1 2">
    <name type="scientific">Microbacterium fluvii</name>
    <dbReference type="NCBI Taxonomy" id="415215"/>
    <lineage>
        <taxon>Bacteria</taxon>
        <taxon>Bacillati</taxon>
        <taxon>Actinomycetota</taxon>
        <taxon>Actinomycetes</taxon>
        <taxon>Micrococcales</taxon>
        <taxon>Microbacteriaceae</taxon>
        <taxon>Microbacterium</taxon>
    </lineage>
</organism>
<protein>
    <submittedName>
        <fullName evidence="1">Uncharacterized protein</fullName>
    </submittedName>
</protein>